<evidence type="ECO:0000259" key="2">
    <source>
        <dbReference type="PROSITE" id="PS50164"/>
    </source>
</evidence>
<gene>
    <name evidence="3" type="ORF">DYU05_13910</name>
</gene>
<keyword evidence="4" id="KW-1185">Reference proteome</keyword>
<dbReference type="InterPro" id="IPR000305">
    <property type="entry name" value="GIY-YIG_endonuc"/>
</dbReference>
<dbReference type="Gene3D" id="3.40.1440.10">
    <property type="entry name" value="GIY-YIG endonuclease"/>
    <property type="match status" value="1"/>
</dbReference>
<comment type="caution">
    <text evidence="3">The sequence shown here is derived from an EMBL/GenBank/DDBJ whole genome shotgun (WGS) entry which is preliminary data.</text>
</comment>
<dbReference type="OrthoDB" id="1495241at2"/>
<dbReference type="InterPro" id="IPR050190">
    <property type="entry name" value="UPF0213_domain"/>
</dbReference>
<dbReference type="AlphaFoldDB" id="A0A3E2NQS1"/>
<dbReference type="Pfam" id="PF01541">
    <property type="entry name" value="GIY-YIG"/>
    <property type="match status" value="1"/>
</dbReference>
<dbReference type="InterPro" id="IPR035901">
    <property type="entry name" value="GIY-YIG_endonuc_sf"/>
</dbReference>
<sequence>MVFQRGGHVYILANKYNSVLYIGVTSELISRVWQHKNKSNPGSFTSKYNCNKLVYYAGFNHIEEAIAEEKRLKGSNREYKRRLISEFNSEWKDLYQGLIDE</sequence>
<dbReference type="EMBL" id="QWDE01000002">
    <property type="protein sequence ID" value="RFZ83230.1"/>
    <property type="molecule type" value="Genomic_DNA"/>
</dbReference>
<evidence type="ECO:0000313" key="3">
    <source>
        <dbReference type="EMBL" id="RFZ83230.1"/>
    </source>
</evidence>
<dbReference type="PANTHER" id="PTHR34477:SF5">
    <property type="entry name" value="BSL5627 PROTEIN"/>
    <property type="match status" value="1"/>
</dbReference>
<comment type="similarity">
    <text evidence="1">Belongs to the UPF0213 family.</text>
</comment>
<feature type="domain" description="GIY-YIG" evidence="2">
    <location>
        <begin position="5"/>
        <end position="82"/>
    </location>
</feature>
<dbReference type="SUPFAM" id="SSF82771">
    <property type="entry name" value="GIY-YIG endonuclease"/>
    <property type="match status" value="1"/>
</dbReference>
<reference evidence="3 4" key="1">
    <citation type="submission" date="2018-08" db="EMBL/GenBank/DDBJ databases">
        <title>Mucilaginibacter terrae sp. nov., isolated from manganese diggings.</title>
        <authorList>
            <person name="Huang Y."/>
            <person name="Zhou Z."/>
        </authorList>
    </citation>
    <scope>NUCLEOTIDE SEQUENCE [LARGE SCALE GENOMIC DNA]</scope>
    <source>
        <strain evidence="3 4">ZH6</strain>
    </source>
</reference>
<organism evidence="3 4">
    <name type="scientific">Mucilaginibacter terrenus</name>
    <dbReference type="NCBI Taxonomy" id="2482727"/>
    <lineage>
        <taxon>Bacteria</taxon>
        <taxon>Pseudomonadati</taxon>
        <taxon>Bacteroidota</taxon>
        <taxon>Sphingobacteriia</taxon>
        <taxon>Sphingobacteriales</taxon>
        <taxon>Sphingobacteriaceae</taxon>
        <taxon>Mucilaginibacter</taxon>
    </lineage>
</organism>
<evidence type="ECO:0000256" key="1">
    <source>
        <dbReference type="ARBA" id="ARBA00007435"/>
    </source>
</evidence>
<dbReference type="CDD" id="cd10448">
    <property type="entry name" value="GIY-YIG_unchar_3"/>
    <property type="match status" value="1"/>
</dbReference>
<dbReference type="RefSeq" id="WP_117383705.1">
    <property type="nucleotide sequence ID" value="NZ_QWDE01000002.1"/>
</dbReference>
<dbReference type="PROSITE" id="PS50164">
    <property type="entry name" value="GIY_YIG"/>
    <property type="match status" value="1"/>
</dbReference>
<accession>A0A3E2NQS1</accession>
<evidence type="ECO:0000313" key="4">
    <source>
        <dbReference type="Proteomes" id="UP000260823"/>
    </source>
</evidence>
<name>A0A3E2NQS1_9SPHI</name>
<dbReference type="Proteomes" id="UP000260823">
    <property type="component" value="Unassembled WGS sequence"/>
</dbReference>
<proteinExistence type="inferred from homology"/>
<dbReference type="PANTHER" id="PTHR34477">
    <property type="entry name" value="UPF0213 PROTEIN YHBQ"/>
    <property type="match status" value="1"/>
</dbReference>
<protein>
    <submittedName>
        <fullName evidence="3">GIY-YIG nuclease family protein</fullName>
    </submittedName>
</protein>